<sequence>MIRSATHAGSWYSGNEAQLNHDLDKYLSRVPTITEDDRSYPIKGTKAIIAPHAGYSYSGPAAAYAYKCIDIDPIKRIFILGPSHHVYLDGCAVPKTKEYETPLGNLAVDTETIDELRQNRLFKTMSNSVDEEEHSIEMHLPYTYKMFESKIDDIKVVPIMVGSISSDKEKVYGEALAPYLSDPATLFIVSSDFCHWGSRFRYTYYRADETSEPIHLKSSTKSSEITTPIHKSISNLDHRGMEIIETLNHEDFAKYLRETDNTICGRHPIGVLLAALAVLRQNSQQKQQLKFVHYDQSSPCKTSKDSSTISNRNDSVK</sequence>
<organism evidence="3 4">
    <name type="scientific">Mortierella isabellina</name>
    <name type="common">Filamentous fungus</name>
    <name type="synonym">Umbelopsis isabellina</name>
    <dbReference type="NCBI Taxonomy" id="91625"/>
    <lineage>
        <taxon>Eukaryota</taxon>
        <taxon>Fungi</taxon>
        <taxon>Fungi incertae sedis</taxon>
        <taxon>Mucoromycota</taxon>
        <taxon>Mucoromycotina</taxon>
        <taxon>Umbelopsidomycetes</taxon>
        <taxon>Umbelopsidales</taxon>
        <taxon>Umbelopsidaceae</taxon>
        <taxon>Umbelopsis</taxon>
    </lineage>
</organism>
<dbReference type="OrthoDB" id="417112at2759"/>
<feature type="region of interest" description="Disordered" evidence="2">
    <location>
        <begin position="297"/>
        <end position="317"/>
    </location>
</feature>
<reference evidence="3" key="1">
    <citation type="submission" date="2020-12" db="EMBL/GenBank/DDBJ databases">
        <title>Metabolic potential, ecology and presence of endohyphal bacteria is reflected in genomic diversity of Mucoromycotina.</title>
        <authorList>
            <person name="Muszewska A."/>
            <person name="Okrasinska A."/>
            <person name="Steczkiewicz K."/>
            <person name="Drgas O."/>
            <person name="Orlowska M."/>
            <person name="Perlinska-Lenart U."/>
            <person name="Aleksandrzak-Piekarczyk T."/>
            <person name="Szatraj K."/>
            <person name="Zielenkiewicz U."/>
            <person name="Pilsyk S."/>
            <person name="Malc E."/>
            <person name="Mieczkowski P."/>
            <person name="Kruszewska J.S."/>
            <person name="Biernat P."/>
            <person name="Pawlowska J."/>
        </authorList>
    </citation>
    <scope>NUCLEOTIDE SEQUENCE</scope>
    <source>
        <strain evidence="3">WA0000067209</strain>
    </source>
</reference>
<dbReference type="EMBL" id="JAEPQZ010000006">
    <property type="protein sequence ID" value="KAG2180088.1"/>
    <property type="molecule type" value="Genomic_DNA"/>
</dbReference>
<dbReference type="Proteomes" id="UP000654370">
    <property type="component" value="Unassembled WGS sequence"/>
</dbReference>
<evidence type="ECO:0008006" key="5">
    <source>
        <dbReference type="Google" id="ProtNLM"/>
    </source>
</evidence>
<evidence type="ECO:0000313" key="4">
    <source>
        <dbReference type="Proteomes" id="UP000654370"/>
    </source>
</evidence>
<comment type="caution">
    <text evidence="3">The sequence shown here is derived from an EMBL/GenBank/DDBJ whole genome shotgun (WGS) entry which is preliminary data.</text>
</comment>
<protein>
    <recommendedName>
        <fullName evidence="5">Protein MEMO1</fullName>
    </recommendedName>
</protein>
<evidence type="ECO:0000313" key="3">
    <source>
        <dbReference type="EMBL" id="KAG2180088.1"/>
    </source>
</evidence>
<dbReference type="Gene3D" id="3.40.830.10">
    <property type="entry name" value="LigB-like"/>
    <property type="match status" value="1"/>
</dbReference>
<dbReference type="HAMAP" id="MF_00055">
    <property type="entry name" value="MEMO1"/>
    <property type="match status" value="1"/>
</dbReference>
<evidence type="ECO:0000256" key="2">
    <source>
        <dbReference type="SAM" id="MobiDB-lite"/>
    </source>
</evidence>
<dbReference type="PANTHER" id="PTHR11060">
    <property type="entry name" value="PROTEIN MEMO1"/>
    <property type="match status" value="1"/>
</dbReference>
<keyword evidence="4" id="KW-1185">Reference proteome</keyword>
<dbReference type="CDD" id="cd07361">
    <property type="entry name" value="MEMO_like"/>
    <property type="match status" value="1"/>
</dbReference>
<dbReference type="InterPro" id="IPR002737">
    <property type="entry name" value="MEMO1_fam"/>
</dbReference>
<accession>A0A8H7PUH1</accession>
<dbReference type="PANTHER" id="PTHR11060:SF0">
    <property type="entry name" value="PROTEIN MEMO1"/>
    <property type="match status" value="1"/>
</dbReference>
<dbReference type="NCBIfam" id="TIGR04336">
    <property type="entry name" value="AmmeMemoSam_B"/>
    <property type="match status" value="1"/>
</dbReference>
<gene>
    <name evidence="3" type="ORF">INT43_003876</name>
</gene>
<dbReference type="Pfam" id="PF01875">
    <property type="entry name" value="Memo"/>
    <property type="match status" value="1"/>
</dbReference>
<evidence type="ECO:0000256" key="1">
    <source>
        <dbReference type="ARBA" id="ARBA00006315"/>
    </source>
</evidence>
<proteinExistence type="inferred from homology"/>
<dbReference type="AlphaFoldDB" id="A0A8H7PUH1"/>
<name>A0A8H7PUH1_MORIS</name>
<comment type="similarity">
    <text evidence="1">Belongs to the MEMO1 family.</text>
</comment>